<dbReference type="PANTHER" id="PTHR43047:SF72">
    <property type="entry name" value="OSMOSENSING HISTIDINE PROTEIN KINASE SLN1"/>
    <property type="match status" value="1"/>
</dbReference>
<feature type="modified residue" description="4-aspartylphosphate" evidence="6">
    <location>
        <position position="2123"/>
    </location>
</feature>
<organism evidence="10 11">
    <name type="scientific">Tilletiaria anomala (strain ATCC 24038 / CBS 436.72 / UBC 951)</name>
    <dbReference type="NCBI Taxonomy" id="1037660"/>
    <lineage>
        <taxon>Eukaryota</taxon>
        <taxon>Fungi</taxon>
        <taxon>Dikarya</taxon>
        <taxon>Basidiomycota</taxon>
        <taxon>Ustilaginomycotina</taxon>
        <taxon>Exobasidiomycetes</taxon>
        <taxon>Georgefischeriales</taxon>
        <taxon>Tilletiariaceae</taxon>
        <taxon>Tilletiaria</taxon>
    </lineage>
</organism>
<feature type="compositionally biased region" description="Gly residues" evidence="7">
    <location>
        <begin position="188"/>
        <end position="210"/>
    </location>
</feature>
<feature type="compositionally biased region" description="Low complexity" evidence="7">
    <location>
        <begin position="2151"/>
        <end position="2168"/>
    </location>
</feature>
<feature type="region of interest" description="Disordered" evidence="7">
    <location>
        <begin position="2015"/>
        <end position="2045"/>
    </location>
</feature>
<feature type="compositionally biased region" description="Acidic residues" evidence="7">
    <location>
        <begin position="390"/>
        <end position="399"/>
    </location>
</feature>
<feature type="compositionally biased region" description="Basic and acidic residues" evidence="7">
    <location>
        <begin position="364"/>
        <end position="377"/>
    </location>
</feature>
<feature type="compositionally biased region" description="Low complexity" evidence="7">
    <location>
        <begin position="312"/>
        <end position="325"/>
    </location>
</feature>
<evidence type="ECO:0000256" key="6">
    <source>
        <dbReference type="PROSITE-ProRule" id="PRU00169"/>
    </source>
</evidence>
<dbReference type="SMART" id="SM00448">
    <property type="entry name" value="REC"/>
    <property type="match status" value="1"/>
</dbReference>
<dbReference type="InterPro" id="IPR003018">
    <property type="entry name" value="GAF"/>
</dbReference>
<feature type="compositionally biased region" description="Basic and acidic residues" evidence="7">
    <location>
        <begin position="901"/>
        <end position="911"/>
    </location>
</feature>
<keyword evidence="4" id="KW-0808">Transferase</keyword>
<evidence type="ECO:0000256" key="7">
    <source>
        <dbReference type="SAM" id="MobiDB-lite"/>
    </source>
</evidence>
<dbReference type="Proteomes" id="UP000027361">
    <property type="component" value="Unassembled WGS sequence"/>
</dbReference>
<feature type="compositionally biased region" description="Low complexity" evidence="7">
    <location>
        <begin position="2025"/>
        <end position="2042"/>
    </location>
</feature>
<feature type="compositionally biased region" description="Polar residues" evidence="7">
    <location>
        <begin position="56"/>
        <end position="65"/>
    </location>
</feature>
<feature type="compositionally biased region" description="Gly residues" evidence="7">
    <location>
        <begin position="994"/>
        <end position="1004"/>
    </location>
</feature>
<evidence type="ECO:0000256" key="1">
    <source>
        <dbReference type="ARBA" id="ARBA00000085"/>
    </source>
</evidence>
<feature type="region of interest" description="Disordered" evidence="7">
    <location>
        <begin position="170"/>
        <end position="287"/>
    </location>
</feature>
<dbReference type="InterPro" id="IPR004358">
    <property type="entry name" value="Sig_transdc_His_kin-like_C"/>
</dbReference>
<feature type="region of interest" description="Disordered" evidence="7">
    <location>
        <begin position="301"/>
        <end position="325"/>
    </location>
</feature>
<feature type="region of interest" description="Disordered" evidence="7">
    <location>
        <begin position="677"/>
        <end position="757"/>
    </location>
</feature>
<dbReference type="CDD" id="cd00082">
    <property type="entry name" value="HisKA"/>
    <property type="match status" value="1"/>
</dbReference>
<feature type="region of interest" description="Disordered" evidence="7">
    <location>
        <begin position="617"/>
        <end position="643"/>
    </location>
</feature>
<evidence type="ECO:0000256" key="3">
    <source>
        <dbReference type="ARBA" id="ARBA00022553"/>
    </source>
</evidence>
<dbReference type="InterPro" id="IPR003661">
    <property type="entry name" value="HisK_dim/P_dom"/>
</dbReference>
<dbReference type="InterPro" id="IPR036097">
    <property type="entry name" value="HisK_dim/P_sf"/>
</dbReference>
<dbReference type="PROSITE" id="PS50110">
    <property type="entry name" value="RESPONSE_REGULATORY"/>
    <property type="match status" value="1"/>
</dbReference>
<dbReference type="Pfam" id="PF00072">
    <property type="entry name" value="Response_reg"/>
    <property type="match status" value="1"/>
</dbReference>
<dbReference type="InterPro" id="IPR011006">
    <property type="entry name" value="CheY-like_superfamily"/>
</dbReference>
<dbReference type="SUPFAM" id="SSF55781">
    <property type="entry name" value="GAF domain-like"/>
    <property type="match status" value="1"/>
</dbReference>
<evidence type="ECO:0000259" key="9">
    <source>
        <dbReference type="PROSITE" id="PS50110"/>
    </source>
</evidence>
<dbReference type="FunFam" id="1.10.287.130:FF:000023">
    <property type="entry name" value="Sensor histidine kinase/response regulator, putative"/>
    <property type="match status" value="1"/>
</dbReference>
<accession>A0A066VHY2</accession>
<feature type="compositionally biased region" description="Basic and acidic residues" evidence="7">
    <location>
        <begin position="39"/>
        <end position="54"/>
    </location>
</feature>
<dbReference type="Pfam" id="PF00512">
    <property type="entry name" value="HisKA"/>
    <property type="match status" value="1"/>
</dbReference>
<evidence type="ECO:0000313" key="10">
    <source>
        <dbReference type="EMBL" id="KDN38329.1"/>
    </source>
</evidence>
<comment type="caution">
    <text evidence="10">The sequence shown here is derived from an EMBL/GenBank/DDBJ whole genome shotgun (WGS) entry which is preliminary data.</text>
</comment>
<feature type="compositionally biased region" description="Gly residues" evidence="7">
    <location>
        <begin position="18"/>
        <end position="30"/>
    </location>
</feature>
<dbReference type="PANTHER" id="PTHR43047">
    <property type="entry name" value="TWO-COMPONENT HISTIDINE PROTEIN KINASE"/>
    <property type="match status" value="1"/>
</dbReference>
<dbReference type="Gene3D" id="3.40.50.2300">
    <property type="match status" value="1"/>
</dbReference>
<dbReference type="SUPFAM" id="SSF52172">
    <property type="entry name" value="CheY-like"/>
    <property type="match status" value="1"/>
</dbReference>
<dbReference type="SMART" id="SM00388">
    <property type="entry name" value="HisKA"/>
    <property type="match status" value="1"/>
</dbReference>
<dbReference type="InterPro" id="IPR005467">
    <property type="entry name" value="His_kinase_dom"/>
</dbReference>
<reference evidence="10 11" key="1">
    <citation type="submission" date="2014-05" db="EMBL/GenBank/DDBJ databases">
        <title>Draft genome sequence of a rare smut relative, Tilletiaria anomala UBC 951.</title>
        <authorList>
            <consortium name="DOE Joint Genome Institute"/>
            <person name="Toome M."/>
            <person name="Kuo A."/>
            <person name="Henrissat B."/>
            <person name="Lipzen A."/>
            <person name="Tritt A."/>
            <person name="Yoshinaga Y."/>
            <person name="Zane M."/>
            <person name="Barry K."/>
            <person name="Grigoriev I.V."/>
            <person name="Spatafora J.W."/>
            <person name="Aimea M.C."/>
        </authorList>
    </citation>
    <scope>NUCLEOTIDE SEQUENCE [LARGE SCALE GENOMIC DNA]</scope>
    <source>
        <strain evidence="10 11">UBC 951</strain>
    </source>
</reference>
<dbReference type="InterPro" id="IPR001789">
    <property type="entry name" value="Sig_transdc_resp-reg_receiver"/>
</dbReference>
<dbReference type="Gene3D" id="3.30.450.40">
    <property type="match status" value="1"/>
</dbReference>
<feature type="region of interest" description="Disordered" evidence="7">
    <location>
        <begin position="1868"/>
        <end position="1890"/>
    </location>
</feature>
<dbReference type="RefSeq" id="XP_013240686.1">
    <property type="nucleotide sequence ID" value="XM_013385232.1"/>
</dbReference>
<feature type="domain" description="Response regulatory" evidence="9">
    <location>
        <begin position="2071"/>
        <end position="2226"/>
    </location>
</feature>
<comment type="catalytic activity">
    <reaction evidence="1">
        <text>ATP + protein L-histidine = ADP + protein N-phospho-L-histidine.</text>
        <dbReference type="EC" id="2.7.13.3"/>
    </reaction>
</comment>
<dbReference type="GO" id="GO:0005886">
    <property type="term" value="C:plasma membrane"/>
    <property type="evidence" value="ECO:0007669"/>
    <property type="project" value="TreeGrafter"/>
</dbReference>
<dbReference type="OrthoDB" id="21225at2759"/>
<evidence type="ECO:0000313" key="11">
    <source>
        <dbReference type="Proteomes" id="UP000027361"/>
    </source>
</evidence>
<evidence type="ECO:0000259" key="8">
    <source>
        <dbReference type="PROSITE" id="PS50109"/>
    </source>
</evidence>
<feature type="compositionally biased region" description="Low complexity" evidence="7">
    <location>
        <begin position="175"/>
        <end position="187"/>
    </location>
</feature>
<feature type="region of interest" description="Disordered" evidence="7">
    <location>
        <begin position="1907"/>
        <end position="1955"/>
    </location>
</feature>
<evidence type="ECO:0000256" key="2">
    <source>
        <dbReference type="ARBA" id="ARBA00012438"/>
    </source>
</evidence>
<gene>
    <name evidence="10" type="ORF">K437DRAFT_259454</name>
</gene>
<evidence type="ECO:0000256" key="5">
    <source>
        <dbReference type="ARBA" id="ARBA00022777"/>
    </source>
</evidence>
<dbReference type="SUPFAM" id="SSF47384">
    <property type="entry name" value="Homodimeric domain of signal transducing histidine kinase"/>
    <property type="match status" value="1"/>
</dbReference>
<dbReference type="InterPro" id="IPR003594">
    <property type="entry name" value="HATPase_dom"/>
</dbReference>
<feature type="domain" description="Histidine kinase" evidence="8">
    <location>
        <begin position="1463"/>
        <end position="1723"/>
    </location>
</feature>
<dbReference type="SMART" id="SM00387">
    <property type="entry name" value="HATPase_c"/>
    <property type="match status" value="1"/>
</dbReference>
<dbReference type="Pfam" id="PF01590">
    <property type="entry name" value="GAF"/>
    <property type="match status" value="1"/>
</dbReference>
<feature type="compositionally biased region" description="Polar residues" evidence="7">
    <location>
        <begin position="935"/>
        <end position="944"/>
    </location>
</feature>
<dbReference type="Pfam" id="PF02518">
    <property type="entry name" value="HATPase_c"/>
    <property type="match status" value="1"/>
</dbReference>
<dbReference type="HOGENOM" id="CLU_000445_114_44_1"/>
<dbReference type="SUPFAM" id="SSF55874">
    <property type="entry name" value="ATPase domain of HSP90 chaperone/DNA topoisomerase II/histidine kinase"/>
    <property type="match status" value="1"/>
</dbReference>
<keyword evidence="11" id="KW-1185">Reference proteome</keyword>
<dbReference type="EMBL" id="JMSN01000120">
    <property type="protein sequence ID" value="KDN38329.1"/>
    <property type="molecule type" value="Genomic_DNA"/>
</dbReference>
<dbReference type="GO" id="GO:0000155">
    <property type="term" value="F:phosphorelay sensor kinase activity"/>
    <property type="evidence" value="ECO:0007669"/>
    <property type="project" value="InterPro"/>
</dbReference>
<dbReference type="EC" id="2.7.13.3" evidence="2"/>
<feature type="compositionally biased region" description="Gly residues" evidence="7">
    <location>
        <begin position="233"/>
        <end position="260"/>
    </location>
</feature>
<keyword evidence="3 6" id="KW-0597">Phosphoprotein</keyword>
<dbReference type="PROSITE" id="PS50109">
    <property type="entry name" value="HIS_KIN"/>
    <property type="match status" value="1"/>
</dbReference>
<evidence type="ECO:0000256" key="4">
    <source>
        <dbReference type="ARBA" id="ARBA00022679"/>
    </source>
</evidence>
<dbReference type="Gene3D" id="3.30.565.10">
    <property type="entry name" value="Histidine kinase-like ATPase, C-terminal domain"/>
    <property type="match status" value="1"/>
</dbReference>
<dbReference type="InParanoid" id="A0A066VHY2"/>
<feature type="region of interest" description="Disordered" evidence="7">
    <location>
        <begin position="1"/>
        <end position="140"/>
    </location>
</feature>
<feature type="compositionally biased region" description="Basic and acidic residues" evidence="7">
    <location>
        <begin position="718"/>
        <end position="731"/>
    </location>
</feature>
<dbReference type="PRINTS" id="PR00344">
    <property type="entry name" value="BCTRLSENSOR"/>
</dbReference>
<dbReference type="GO" id="GO:0009927">
    <property type="term" value="F:histidine phosphotransfer kinase activity"/>
    <property type="evidence" value="ECO:0007669"/>
    <property type="project" value="TreeGrafter"/>
</dbReference>
<proteinExistence type="predicted"/>
<dbReference type="STRING" id="1037660.A0A066VHY2"/>
<feature type="region of interest" description="Disordered" evidence="7">
    <location>
        <begin position="337"/>
        <end position="411"/>
    </location>
</feature>
<dbReference type="CDD" id="cd17546">
    <property type="entry name" value="REC_hyHK_CKI1_RcsC-like"/>
    <property type="match status" value="1"/>
</dbReference>
<keyword evidence="5" id="KW-0418">Kinase</keyword>
<dbReference type="Gene3D" id="1.10.287.130">
    <property type="match status" value="1"/>
</dbReference>
<protein>
    <recommendedName>
        <fullName evidence="2">histidine kinase</fullName>
        <ecNumber evidence="2">2.7.13.3</ecNumber>
    </recommendedName>
</protein>
<name>A0A066VHY2_TILAU</name>
<dbReference type="GeneID" id="25265281"/>
<feature type="compositionally biased region" description="Low complexity" evidence="7">
    <location>
        <begin position="66"/>
        <end position="96"/>
    </location>
</feature>
<feature type="compositionally biased region" description="Polar residues" evidence="7">
    <location>
        <begin position="97"/>
        <end position="106"/>
    </location>
</feature>
<dbReference type="InterPro" id="IPR036890">
    <property type="entry name" value="HATPase_C_sf"/>
</dbReference>
<dbReference type="InterPro" id="IPR029016">
    <property type="entry name" value="GAF-like_dom_sf"/>
</dbReference>
<feature type="region of interest" description="Disordered" evidence="7">
    <location>
        <begin position="2151"/>
        <end position="2173"/>
    </location>
</feature>
<sequence length="2227" mass="235140">MLAEGLSDALALLPESSGGSGSSRGTGTGAAGASTIMSARDDKENDREKEKDITVGEQSGSTHPQTQSQSRAHSRTSSTAAASPRRMSSSTSMSPAGCSNSDSSACSGGGNVGSAAYSHAHANAQHHPHPPAHAHVYGLSSGAALPPAHGHAGRRAGGWRGSAVLASSSARIVQSPSQQSAVSLSLSGGSGAGSGGSGAGSGGSGAGSGGTAPAANSSAGGGDWVHPSHGRGSFDGGDNAGGSIGTGTGSGSVGFGGGGSSERSGCGAASGGGSASTDSGSVRTTGGSMIDIASSVHAWDFADHPPHATGRPASSPPGALAHLPPLIPLPASASAGTAAAEPSVPPAATAALAEGNRKPAAKGPARELVQHEARGDGDSGGVLEGSSEGECADACDESAEQSMMTDPPLYGPGDEGQYDWANFVFAYSRGRWDPLRLPRPPGRSSLYPGILTRISLNGTPVADIKVLGGRRPSLEYASSDGGGSASGAVLELAAQNAVRMAKEKDEVVAGAGRSSSSATAVTEGSIESPLLAKQRDKAAIDDDANTTAAAAAHAAALRSPSQRAVPATPELDHLIHASTESAWNVPTTNKIEACEKEKAQRLQHKQEPFGAGAIAASEAGAGTGGGISKPLHSKTPPTPVSAGQDVLDYVQGLNCPANLSHDRDECLWQSEQKYQQRRHEASSRAKRQQQQQQQGSGGDGVASKSTPSGLLLTGRRAAVHDEDEKDEEGRQAPHRPQPTPLQPMPVTFLSEPAYGWDSVPEGTSTTLEQVMARQASQGSQGDAPSLFLASDGGSALDNTTLDGLRRAARRASFERRAATLPLKNSDGKLQPHSLSFPPNLSKAKAMIRPYGILRMTEAKLGVSWTTTSAWPIAKQVAGPQQPAREEPFSSISNSASMQDVTAHDRHSHEQRQGATPMRLNPPSGSLAGREMLDRSATTDGSAPTSYDDLPPTRPSHRKRSSSSGGDARGGGSSSNSSSNAQCNSPSKGEDDAGDAGGSGTGASAGAGSTINTYVAAGRQAEAFFRENGYLPAVPPPNELDRRKALRRYGPPKLSGNANFDRIAHLVKLVFNTKLVLISLIGEREQIFRTESGGGGDLNLNTLQRLAGSRDCSFCGHAILQDGDEPIVVLDAAKDWRFAGNPLVTSVPNIRFYAGSPLRTADGYNIGSLCVIDNRPRDEFSPRQRHTLREFARIVMREMELLRDRMHFEARDRMQHSIENFTRECLEMDLEESTDGEVHVAQGARRIYGLAAETMQEALQANGAVVFDLSHFELIESFPPDSEDSSTKIFFPSPYSHPDLKPFASTDKPDELDVVDSPFWDGSHKGGALKSKLVPPMIVLGTSEDQEPPLERADPVPLSHHVQVAQFLRAHPAGRFYPYTPTPLRHLLPDGISRLLVVPIFGLNRQPFAMLCTYSLSTEEGSALEELKETGLQYLRAIGMIILSAVLRKDIMLADKAKSHFISNISHELRTPLHGILAAAELLAETKLSATQGSYLDTVEACGKSLLELVNHVLDFTKLSGSSRSKGLPSHNKTKCDLVRLVQEVCESSWIGQMAKTLGMQSNSGIGSLYAPPESKIASVAAVPQKLVNNDVETVIEISFRENGWLVNCDTGGIRRVLMNLIGNSLKFTSAGFVHVSLRELSSTDTHIIVELGVTDTGRGISRHFLEEQLFHPFTQENTLGTGTGLGLSIVNSIVQSPAMNGKIDVWSTEGQGTEIKVTCELEKATAQEMEGVVYTSSLDVAGEYSFSLLGFGEPRGQQDLKEVLLGYLCGWWKFALAEESVERVADMVIINEDVSLLEALHVSASSSLPPAIILTSSRGGQEMANACNIYHEAGGVARILFKPCGPAKLEAVVDFCLQCVERTREGKPPLEEATKADTPLPSPNAHNISVINEENQDYFTLEKHDKELGETDDTPEANPDITPRGLSHHSNASQLHPEGFYMSPPAPNPGSSNASLIRRHSAEDKWRSGRVMNDPKEVPAAKRPLLPARSITYHEPRLHKHVLLSPMSRDRLGEGENSDYFADVNGSGNASSPSTTPGSTVSLEGGEGTILKNVVHPARPPGAPAPRKRMQILSVEDNPINRNVIAAFLEKINVDYAEAVNGEEGVKIFEAHPPNHFDVILMDLSMPVLDGIGATAAIRRVEAERYTASLAASANSNTSSSSSTGASSRVRPILRHQSPRSRVKIFALTGRSSDEDKRMAFATGADGYIVKPLSFKVLSSLLKMLSQ</sequence>
<feature type="region of interest" description="Disordered" evidence="7">
    <location>
        <begin position="895"/>
        <end position="1007"/>
    </location>
</feature>